<dbReference type="Proteomes" id="UP001488805">
    <property type="component" value="Unassembled WGS sequence"/>
</dbReference>
<dbReference type="AlphaFoldDB" id="A0AAW1EF27"/>
<name>A0AAW1EF27_ZOAVI</name>
<sequence>MLQRCYRYKVSNVTSQEVRRIAETEVNSTFKTSQKEGAARYMAHTTAVAKSHYRMLVPAAVVQTAVLLDKLSGCSPQRASQTDETSQQEERTFDGFKASFPVTNDGHPPAKKQRMDAGFSGNHTYKDKWRGLQYIKWGNYLLSHFQIRKLVAGSVSRSIAKEGWQTNHPSVEEDVKMWRPASRQNVEGDKHVLKSVASHKWKGVTIKEFGGERKGSALKDIKVDDELKFDYGVKRKSFKGEGLDLRWLDE</sequence>
<evidence type="ECO:0000313" key="2">
    <source>
        <dbReference type="EMBL" id="KAK9521286.1"/>
    </source>
</evidence>
<reference evidence="2 3" key="1">
    <citation type="journal article" date="2024" name="Genome Biol. Evol.">
        <title>Chromosome-level genome assembly of the viviparous eelpout Zoarces viviparus.</title>
        <authorList>
            <person name="Fuhrmann N."/>
            <person name="Brasseur M.V."/>
            <person name="Bakowski C.E."/>
            <person name="Podsiadlowski L."/>
            <person name="Prost S."/>
            <person name="Krehenwinkel H."/>
            <person name="Mayer C."/>
        </authorList>
    </citation>
    <scope>NUCLEOTIDE SEQUENCE [LARGE SCALE GENOMIC DNA]</scope>
    <source>
        <strain evidence="2">NO-MEL_2022_Ind0_liver</strain>
    </source>
</reference>
<comment type="caution">
    <text evidence="2">The sequence shown here is derived from an EMBL/GenBank/DDBJ whole genome shotgun (WGS) entry which is preliminary data.</text>
</comment>
<protein>
    <recommendedName>
        <fullName evidence="4">SET domain-containing protein</fullName>
    </recommendedName>
</protein>
<keyword evidence="3" id="KW-1185">Reference proteome</keyword>
<evidence type="ECO:0008006" key="4">
    <source>
        <dbReference type="Google" id="ProtNLM"/>
    </source>
</evidence>
<dbReference type="PANTHER" id="PTHR47306:SF2">
    <property type="entry name" value="CORE-BINDING (CB) DOMAIN-CONTAINING PROTEIN"/>
    <property type="match status" value="1"/>
</dbReference>
<evidence type="ECO:0000256" key="1">
    <source>
        <dbReference type="SAM" id="MobiDB-lite"/>
    </source>
</evidence>
<evidence type="ECO:0000313" key="3">
    <source>
        <dbReference type="Proteomes" id="UP001488805"/>
    </source>
</evidence>
<accession>A0AAW1EF27</accession>
<feature type="compositionally biased region" description="Polar residues" evidence="1">
    <location>
        <begin position="75"/>
        <end position="85"/>
    </location>
</feature>
<feature type="region of interest" description="Disordered" evidence="1">
    <location>
        <begin position="75"/>
        <end position="117"/>
    </location>
</feature>
<dbReference type="EMBL" id="JBCEZU010000329">
    <property type="protein sequence ID" value="KAK9521286.1"/>
    <property type="molecule type" value="Genomic_DNA"/>
</dbReference>
<dbReference type="PANTHER" id="PTHR47306">
    <property type="entry name" value="SI:CH211-178J18.4-RELATED"/>
    <property type="match status" value="1"/>
</dbReference>
<proteinExistence type="predicted"/>
<gene>
    <name evidence="2" type="ORF">VZT92_021105</name>
</gene>
<organism evidence="2 3">
    <name type="scientific">Zoarces viviparus</name>
    <name type="common">Viviparous eelpout</name>
    <name type="synonym">Blennius viviparus</name>
    <dbReference type="NCBI Taxonomy" id="48416"/>
    <lineage>
        <taxon>Eukaryota</taxon>
        <taxon>Metazoa</taxon>
        <taxon>Chordata</taxon>
        <taxon>Craniata</taxon>
        <taxon>Vertebrata</taxon>
        <taxon>Euteleostomi</taxon>
        <taxon>Actinopterygii</taxon>
        <taxon>Neopterygii</taxon>
        <taxon>Teleostei</taxon>
        <taxon>Neoteleostei</taxon>
        <taxon>Acanthomorphata</taxon>
        <taxon>Eupercaria</taxon>
        <taxon>Perciformes</taxon>
        <taxon>Cottioidei</taxon>
        <taxon>Zoarcales</taxon>
        <taxon>Zoarcidae</taxon>
        <taxon>Zoarcinae</taxon>
        <taxon>Zoarces</taxon>
    </lineage>
</organism>